<dbReference type="Proteomes" id="UP000436522">
    <property type="component" value="Unassembled WGS sequence"/>
</dbReference>
<dbReference type="EMBL" id="BLIV01000008">
    <property type="protein sequence ID" value="GFE51845.1"/>
    <property type="molecule type" value="Genomic_DNA"/>
</dbReference>
<comment type="caution">
    <text evidence="6">The sequence shown here is derived from an EMBL/GenBank/DDBJ whole genome shotgun (WGS) entry which is preliminary data.</text>
</comment>
<dbReference type="NCBIfam" id="NF008185">
    <property type="entry name" value="PRK10936.1"/>
    <property type="match status" value="1"/>
</dbReference>
<dbReference type="PANTHER" id="PTHR46847">
    <property type="entry name" value="D-ALLOSE-BINDING PERIPLASMIC PROTEIN-RELATED"/>
    <property type="match status" value="1"/>
</dbReference>
<feature type="chain" id="PRO_5024872183" evidence="4">
    <location>
        <begin position="22"/>
        <end position="352"/>
    </location>
</feature>
<dbReference type="Pfam" id="PF13407">
    <property type="entry name" value="Peripla_BP_4"/>
    <property type="match status" value="1"/>
</dbReference>
<dbReference type="GO" id="GO:0030246">
    <property type="term" value="F:carbohydrate binding"/>
    <property type="evidence" value="ECO:0007669"/>
    <property type="project" value="UniProtKB-ARBA"/>
</dbReference>
<dbReference type="AlphaFoldDB" id="A0A640VY14"/>
<dbReference type="PANTHER" id="PTHR46847:SF1">
    <property type="entry name" value="D-ALLOSE-BINDING PERIPLASMIC PROTEIN-RELATED"/>
    <property type="match status" value="1"/>
</dbReference>
<accession>A0A640VY14</accession>
<dbReference type="CDD" id="cd06306">
    <property type="entry name" value="PBP1_TorT-like"/>
    <property type="match status" value="1"/>
</dbReference>
<name>A0A640VY14_9RHOB</name>
<dbReference type="OrthoDB" id="9773673at2"/>
<sequence length="352" mass="37783">MKHSTKFVAAVAIASSQVAFAGMPNWTVTQWEQPFDFGSAASPMNYEALDQASKKWKLCVVFPHLKDPYWVATNYGVVSHAESIGVSVDLFEAGGYGELEEQKRLVKDCAAKGYDAILLGTVSYDAMTSTVVEVSQSVPVFATVNAIEGDGISGMVSVDWTDMGRAAADYFVENYPAGGDAPSVAWLPGPETAGWVIFTDNGFQEVMQNSAAQIADVYYGDTGADVQRALVEEALDANPDLEYIAGNAVAIEAAMGVLRQRGLTDQVNLVADYFTPAMYRGVRRGIVSSAPTDSAALQGVLSVDQAVRHLEGMEYPRHFGPVIFSVTKQNAGDFPVNESLAPADFSPTFKVE</sequence>
<evidence type="ECO:0000256" key="4">
    <source>
        <dbReference type="SAM" id="SignalP"/>
    </source>
</evidence>
<keyword evidence="7" id="KW-1185">Reference proteome</keyword>
<dbReference type="InterPro" id="IPR028082">
    <property type="entry name" value="Peripla_BP_I"/>
</dbReference>
<keyword evidence="3 4" id="KW-0732">Signal</keyword>
<dbReference type="SUPFAM" id="SSF53822">
    <property type="entry name" value="Periplasmic binding protein-like I"/>
    <property type="match status" value="1"/>
</dbReference>
<evidence type="ECO:0000313" key="6">
    <source>
        <dbReference type="EMBL" id="GFE51845.1"/>
    </source>
</evidence>
<dbReference type="RefSeq" id="WP_159980001.1">
    <property type="nucleotide sequence ID" value="NZ_BLIV01000008.1"/>
</dbReference>
<proteinExistence type="inferred from homology"/>
<evidence type="ECO:0000259" key="5">
    <source>
        <dbReference type="Pfam" id="PF13407"/>
    </source>
</evidence>
<evidence type="ECO:0000256" key="1">
    <source>
        <dbReference type="ARBA" id="ARBA00004196"/>
    </source>
</evidence>
<comment type="subcellular location">
    <subcellularLocation>
        <location evidence="1">Cell envelope</location>
    </subcellularLocation>
</comment>
<evidence type="ECO:0000313" key="7">
    <source>
        <dbReference type="Proteomes" id="UP000436522"/>
    </source>
</evidence>
<evidence type="ECO:0000256" key="2">
    <source>
        <dbReference type="ARBA" id="ARBA00007639"/>
    </source>
</evidence>
<reference evidence="6 7" key="1">
    <citation type="submission" date="2019-12" db="EMBL/GenBank/DDBJ databases">
        <title>Roseobacter cerasinus sp. nov., isolated from seawater around aquaculture.</title>
        <authorList>
            <person name="Muramatsu S."/>
            <person name="Takabe Y."/>
            <person name="Mori K."/>
            <person name="Takaichi S."/>
            <person name="Hanada S."/>
        </authorList>
    </citation>
    <scope>NUCLEOTIDE SEQUENCE [LARGE SCALE GENOMIC DNA]</scope>
    <source>
        <strain evidence="6 7">AI77</strain>
    </source>
</reference>
<comment type="similarity">
    <text evidence="2">Belongs to the bacterial solute-binding protein 2 family.</text>
</comment>
<protein>
    <submittedName>
        <fullName evidence="6">TMAO reductase system periplasmic protein TorT</fullName>
    </submittedName>
</protein>
<feature type="domain" description="Periplasmic binding protein" evidence="5">
    <location>
        <begin position="60"/>
        <end position="312"/>
    </location>
</feature>
<gene>
    <name evidence="6" type="ORF">So717_35980</name>
</gene>
<organism evidence="6 7">
    <name type="scientific">Roseobacter cerasinus</name>
    <dbReference type="NCBI Taxonomy" id="2602289"/>
    <lineage>
        <taxon>Bacteria</taxon>
        <taxon>Pseudomonadati</taxon>
        <taxon>Pseudomonadota</taxon>
        <taxon>Alphaproteobacteria</taxon>
        <taxon>Rhodobacterales</taxon>
        <taxon>Roseobacteraceae</taxon>
        <taxon>Roseobacter</taxon>
    </lineage>
</organism>
<evidence type="ECO:0000256" key="3">
    <source>
        <dbReference type="ARBA" id="ARBA00022729"/>
    </source>
</evidence>
<dbReference type="InterPro" id="IPR025997">
    <property type="entry name" value="SBP_2_dom"/>
</dbReference>
<feature type="signal peptide" evidence="4">
    <location>
        <begin position="1"/>
        <end position="21"/>
    </location>
</feature>
<dbReference type="Gene3D" id="3.40.50.2300">
    <property type="match status" value="2"/>
</dbReference>
<dbReference type="GO" id="GO:0030313">
    <property type="term" value="C:cell envelope"/>
    <property type="evidence" value="ECO:0007669"/>
    <property type="project" value="UniProtKB-SubCell"/>
</dbReference>